<gene>
    <name evidence="1" type="primary">NCL1_52425</name>
    <name evidence="1" type="ORF">TNCV_4201711</name>
</gene>
<keyword evidence="2" id="KW-1185">Reference proteome</keyword>
<evidence type="ECO:0000313" key="1">
    <source>
        <dbReference type="EMBL" id="GFY31863.1"/>
    </source>
</evidence>
<dbReference type="AlphaFoldDB" id="A0A8X7BHY2"/>
<name>A0A8X7BHY2_TRICX</name>
<sequence length="108" mass="12633">MDPIDAFPEHLSTTVVPVTLPDKPDALEYAARQGQVRAGIIYQEPTAKRTFVLFCKDHWHQKRTWLDNFKRTVMEAKHANEFRPNDVMWEKTSKGLLRNPDRLLKNTD</sequence>
<comment type="caution">
    <text evidence="1">The sequence shown here is derived from an EMBL/GenBank/DDBJ whole genome shotgun (WGS) entry which is preliminary data.</text>
</comment>
<accession>A0A8X7BHY2</accession>
<dbReference type="EMBL" id="BMAU01021400">
    <property type="protein sequence ID" value="GFY31863.1"/>
    <property type="molecule type" value="Genomic_DNA"/>
</dbReference>
<protein>
    <submittedName>
        <fullName evidence="1">Uncharacterized protein</fullName>
    </submittedName>
</protein>
<organism evidence="1 2">
    <name type="scientific">Trichonephila clavipes</name>
    <name type="common">Golden silk orbweaver</name>
    <name type="synonym">Nephila clavipes</name>
    <dbReference type="NCBI Taxonomy" id="2585209"/>
    <lineage>
        <taxon>Eukaryota</taxon>
        <taxon>Metazoa</taxon>
        <taxon>Ecdysozoa</taxon>
        <taxon>Arthropoda</taxon>
        <taxon>Chelicerata</taxon>
        <taxon>Arachnida</taxon>
        <taxon>Araneae</taxon>
        <taxon>Araneomorphae</taxon>
        <taxon>Entelegynae</taxon>
        <taxon>Araneoidea</taxon>
        <taxon>Nephilidae</taxon>
        <taxon>Trichonephila</taxon>
    </lineage>
</organism>
<evidence type="ECO:0000313" key="2">
    <source>
        <dbReference type="Proteomes" id="UP000887159"/>
    </source>
</evidence>
<proteinExistence type="predicted"/>
<dbReference type="Proteomes" id="UP000887159">
    <property type="component" value="Unassembled WGS sequence"/>
</dbReference>
<reference evidence="1" key="1">
    <citation type="submission" date="2020-08" db="EMBL/GenBank/DDBJ databases">
        <title>Multicomponent nature underlies the extraordinary mechanical properties of spider dragline silk.</title>
        <authorList>
            <person name="Kono N."/>
            <person name="Nakamura H."/>
            <person name="Mori M."/>
            <person name="Yoshida Y."/>
            <person name="Ohtoshi R."/>
            <person name="Malay A.D."/>
            <person name="Moran D.A.P."/>
            <person name="Tomita M."/>
            <person name="Numata K."/>
            <person name="Arakawa K."/>
        </authorList>
    </citation>
    <scope>NUCLEOTIDE SEQUENCE</scope>
</reference>